<evidence type="ECO:0000259" key="2">
    <source>
        <dbReference type="Pfam" id="PF00389"/>
    </source>
</evidence>
<dbReference type="SUPFAM" id="SSF52283">
    <property type="entry name" value="Formate/glycerate dehydrogenase catalytic domain-like"/>
    <property type="match status" value="1"/>
</dbReference>
<organism evidence="3 4">
    <name type="scientific">Arcticibacter svalbardensis MN12-7</name>
    <dbReference type="NCBI Taxonomy" id="1150600"/>
    <lineage>
        <taxon>Bacteria</taxon>
        <taxon>Pseudomonadati</taxon>
        <taxon>Bacteroidota</taxon>
        <taxon>Sphingobacteriia</taxon>
        <taxon>Sphingobacteriales</taxon>
        <taxon>Sphingobacteriaceae</taxon>
        <taxon>Arcticibacter</taxon>
    </lineage>
</organism>
<dbReference type="InterPro" id="IPR006139">
    <property type="entry name" value="D-isomer_2_OHA_DH_cat_dom"/>
</dbReference>
<sequence>MRAVAYSIRSFEKEPLAKANHKKHEITLISNELGIETAEYATGKEVVIISDKDKVTLDVIEKLAALGIKFITSRSLTLEHIDEKAAALHDIKLASISVSNADSATMDAKSFYSKIANDTIHNLDYWQNTKCNGDSCTISQDCESHIIAGEFQSRIDQNPA</sequence>
<proteinExistence type="predicted"/>
<dbReference type="EMBL" id="AQPN01000063">
    <property type="protein sequence ID" value="EOR95149.1"/>
    <property type="molecule type" value="Genomic_DNA"/>
</dbReference>
<name>R9H1U1_9SPHI</name>
<dbReference type="GO" id="GO:0051287">
    <property type="term" value="F:NAD binding"/>
    <property type="evidence" value="ECO:0007669"/>
    <property type="project" value="InterPro"/>
</dbReference>
<dbReference type="AlphaFoldDB" id="R9H1U1"/>
<keyword evidence="3" id="KW-0560">Oxidoreductase</keyword>
<gene>
    <name evidence="3" type="ORF">ADIARSV_1637</name>
</gene>
<dbReference type="EC" id="1.1.1.28" evidence="3"/>
<dbReference type="Gene3D" id="3.40.50.720">
    <property type="entry name" value="NAD(P)-binding Rossmann-like Domain"/>
    <property type="match status" value="1"/>
</dbReference>
<dbReference type="eggNOG" id="COG1052">
    <property type="taxonomic scope" value="Bacteria"/>
</dbReference>
<dbReference type="Proteomes" id="UP000014174">
    <property type="component" value="Unassembled WGS sequence"/>
</dbReference>
<dbReference type="PANTHER" id="PTHR43026:SF1">
    <property type="entry name" value="2-HYDROXYACID DEHYDROGENASE HOMOLOG 1-RELATED"/>
    <property type="match status" value="1"/>
</dbReference>
<evidence type="ECO:0000256" key="1">
    <source>
        <dbReference type="ARBA" id="ARBA00023027"/>
    </source>
</evidence>
<accession>R9H1U1</accession>
<dbReference type="GO" id="GO:0008720">
    <property type="term" value="F:D-lactate dehydrogenase (NAD+) activity"/>
    <property type="evidence" value="ECO:0007669"/>
    <property type="project" value="UniProtKB-EC"/>
</dbReference>
<dbReference type="PANTHER" id="PTHR43026">
    <property type="entry name" value="2-HYDROXYACID DEHYDROGENASE HOMOLOG 1-RELATED"/>
    <property type="match status" value="1"/>
</dbReference>
<keyword evidence="4" id="KW-1185">Reference proteome</keyword>
<evidence type="ECO:0000313" key="3">
    <source>
        <dbReference type="EMBL" id="EOR95149.1"/>
    </source>
</evidence>
<dbReference type="PATRIC" id="fig|1150600.3.peg.1610"/>
<dbReference type="Pfam" id="PF00389">
    <property type="entry name" value="2-Hacid_dh"/>
    <property type="match status" value="1"/>
</dbReference>
<comment type="caution">
    <text evidence="3">The sequence shown here is derived from an EMBL/GenBank/DDBJ whole genome shotgun (WGS) entry which is preliminary data.</text>
</comment>
<dbReference type="OrthoDB" id="1522997at2"/>
<dbReference type="InterPro" id="IPR058205">
    <property type="entry name" value="D-LDH-like"/>
</dbReference>
<protein>
    <submittedName>
        <fullName evidence="3">D-lactate dehydrogenase</fullName>
        <ecNumber evidence="3">1.1.1.28</ecNumber>
    </submittedName>
</protein>
<keyword evidence="1" id="KW-0520">NAD</keyword>
<reference evidence="3 4" key="1">
    <citation type="journal article" date="2013" name="Genome Announc.">
        <title>Draft Genome Sequence of Arcticibacter svalbardensis Strain MN12-7T, a Member of the Family Sphingobacteriaceae Isolated from an Arctic Soil Sample.</title>
        <authorList>
            <person name="Shivaji S."/>
            <person name="Ara S."/>
            <person name="Prasad S."/>
            <person name="Manasa B.P."/>
            <person name="Begum Z."/>
            <person name="Singh A."/>
            <person name="Kumar Pinnaka A."/>
        </authorList>
    </citation>
    <scope>NUCLEOTIDE SEQUENCE [LARGE SCALE GENOMIC DNA]</scope>
    <source>
        <strain evidence="3 4">MN12-7</strain>
    </source>
</reference>
<dbReference type="STRING" id="1150600.ADIARSV_1637"/>
<feature type="domain" description="D-isomer specific 2-hydroxyacid dehydrogenase catalytic" evidence="2">
    <location>
        <begin position="13"/>
        <end position="104"/>
    </location>
</feature>
<evidence type="ECO:0000313" key="4">
    <source>
        <dbReference type="Proteomes" id="UP000014174"/>
    </source>
</evidence>
<dbReference type="RefSeq" id="WP_016194873.1">
    <property type="nucleotide sequence ID" value="NZ_AQPN01000063.1"/>
</dbReference>